<keyword evidence="1" id="KW-0812">Transmembrane</keyword>
<organism evidence="2 3">
    <name type="scientific">Sordaria macrospora (strain ATCC MYA-333 / DSM 997 / K(L3346) / K-hell)</name>
    <dbReference type="NCBI Taxonomy" id="771870"/>
    <lineage>
        <taxon>Eukaryota</taxon>
        <taxon>Fungi</taxon>
        <taxon>Dikarya</taxon>
        <taxon>Ascomycota</taxon>
        <taxon>Pezizomycotina</taxon>
        <taxon>Sordariomycetes</taxon>
        <taxon>Sordariomycetidae</taxon>
        <taxon>Sordariales</taxon>
        <taxon>Sordariaceae</taxon>
        <taxon>Sordaria</taxon>
    </lineage>
</organism>
<dbReference type="STRING" id="771870.F7W3T5"/>
<dbReference type="Proteomes" id="UP000001881">
    <property type="component" value="Unassembled WGS sequence"/>
</dbReference>
<dbReference type="HOGENOM" id="CLU_2428445_0_0_1"/>
<dbReference type="VEuPathDB" id="FungiDB:SMAC_05317"/>
<keyword evidence="1" id="KW-1133">Transmembrane helix</keyword>
<comment type="caution">
    <text evidence="2">The sequence shown here is derived from an EMBL/GenBank/DDBJ whole genome shotgun (WGS) entry which is preliminary data.</text>
</comment>
<gene>
    <name evidence="2" type="ORF">SMAC_05317</name>
</gene>
<dbReference type="InParanoid" id="F7W3T5"/>
<feature type="transmembrane region" description="Helical" evidence="1">
    <location>
        <begin position="56"/>
        <end position="79"/>
    </location>
</feature>
<keyword evidence="3" id="KW-1185">Reference proteome</keyword>
<proteinExistence type="predicted"/>
<accession>F7W3T5</accession>
<evidence type="ECO:0000313" key="3">
    <source>
        <dbReference type="Proteomes" id="UP000001881"/>
    </source>
</evidence>
<dbReference type="AlphaFoldDB" id="F7W3T5"/>
<evidence type="ECO:0000256" key="1">
    <source>
        <dbReference type="SAM" id="Phobius"/>
    </source>
</evidence>
<keyword evidence="1" id="KW-0472">Membrane</keyword>
<evidence type="ECO:0000313" key="2">
    <source>
        <dbReference type="EMBL" id="CCC12244.1"/>
    </source>
</evidence>
<protein>
    <submittedName>
        <fullName evidence="2">WGS project CABT00000000 data, contig 2.25</fullName>
    </submittedName>
</protein>
<sequence>MFSRAARLSTRVAAPIRARVAAPAPRFVIPSIAARRSVTTNAASAQLEKPLPEVRFVYFSMICRLLWVSMVLVWLMMLLEKPRLEERKTPY</sequence>
<name>F7W3T5_SORMK</name>
<dbReference type="EMBL" id="CABT02000025">
    <property type="protein sequence ID" value="CCC12244.1"/>
    <property type="molecule type" value="Genomic_DNA"/>
</dbReference>
<reference evidence="2 3" key="1">
    <citation type="journal article" date="2010" name="PLoS Genet.">
        <title>De novo assembly of a 40 Mb eukaryotic genome from short sequence reads: Sordaria macrospora, a model organism for fungal morphogenesis.</title>
        <authorList>
            <person name="Nowrousian M."/>
            <person name="Stajich J."/>
            <person name="Chu M."/>
            <person name="Engh I."/>
            <person name="Espagne E."/>
            <person name="Halliday K."/>
            <person name="Kamerewerd J."/>
            <person name="Kempken F."/>
            <person name="Knab B."/>
            <person name="Kuo H.C."/>
            <person name="Osiewacz H.D."/>
            <person name="Poeggeler S."/>
            <person name="Read N."/>
            <person name="Seiler S."/>
            <person name="Smith K."/>
            <person name="Zickler D."/>
            <person name="Kueck U."/>
            <person name="Freitag M."/>
        </authorList>
    </citation>
    <scope>NUCLEOTIDE SEQUENCE [LARGE SCALE GENOMIC DNA]</scope>
    <source>
        <strain evidence="3">ATCC MYA-333 / DSM 997 / K(L3346) / K-hell</strain>
        <tissue evidence="2">Mycelium</tissue>
    </source>
</reference>